<feature type="compositionally biased region" description="Polar residues" evidence="1">
    <location>
        <begin position="101"/>
        <end position="114"/>
    </location>
</feature>
<comment type="caution">
    <text evidence="2">The sequence shown here is derived from an EMBL/GenBank/DDBJ whole genome shotgun (WGS) entry which is preliminary data.</text>
</comment>
<dbReference type="AlphaFoldDB" id="A0A9P8C5M4"/>
<gene>
    <name evidence="2" type="ORF">BJ875DRAFT_442499</name>
</gene>
<accession>A0A9P8C5M4</accession>
<evidence type="ECO:0000256" key="1">
    <source>
        <dbReference type="SAM" id="MobiDB-lite"/>
    </source>
</evidence>
<name>A0A9P8C5M4_9HELO</name>
<keyword evidence="3" id="KW-1185">Reference proteome</keyword>
<dbReference type="Proteomes" id="UP000824998">
    <property type="component" value="Unassembled WGS sequence"/>
</dbReference>
<evidence type="ECO:0000313" key="2">
    <source>
        <dbReference type="EMBL" id="KAG9233176.1"/>
    </source>
</evidence>
<protein>
    <submittedName>
        <fullName evidence="2">Uncharacterized protein</fullName>
    </submittedName>
</protein>
<feature type="region of interest" description="Disordered" evidence="1">
    <location>
        <begin position="33"/>
        <end position="149"/>
    </location>
</feature>
<evidence type="ECO:0000313" key="3">
    <source>
        <dbReference type="Proteomes" id="UP000824998"/>
    </source>
</evidence>
<dbReference type="EMBL" id="MU251512">
    <property type="protein sequence ID" value="KAG9233176.1"/>
    <property type="molecule type" value="Genomic_DNA"/>
</dbReference>
<feature type="compositionally biased region" description="Polar residues" evidence="1">
    <location>
        <begin position="35"/>
        <end position="47"/>
    </location>
</feature>
<feature type="region of interest" description="Disordered" evidence="1">
    <location>
        <begin position="201"/>
        <end position="259"/>
    </location>
</feature>
<reference evidence="2" key="1">
    <citation type="journal article" date="2021" name="IMA Fungus">
        <title>Genomic characterization of three marine fungi, including Emericellopsis atlantica sp. nov. with signatures of a generalist lifestyle and marine biomass degradation.</title>
        <authorList>
            <person name="Hagestad O.C."/>
            <person name="Hou L."/>
            <person name="Andersen J.H."/>
            <person name="Hansen E.H."/>
            <person name="Altermark B."/>
            <person name="Li C."/>
            <person name="Kuhnert E."/>
            <person name="Cox R.J."/>
            <person name="Crous P.W."/>
            <person name="Spatafora J.W."/>
            <person name="Lail K."/>
            <person name="Amirebrahimi M."/>
            <person name="Lipzen A."/>
            <person name="Pangilinan J."/>
            <person name="Andreopoulos W."/>
            <person name="Hayes R.D."/>
            <person name="Ng V."/>
            <person name="Grigoriev I.V."/>
            <person name="Jackson S.A."/>
            <person name="Sutton T.D.S."/>
            <person name="Dobson A.D.W."/>
            <person name="Rama T."/>
        </authorList>
    </citation>
    <scope>NUCLEOTIDE SEQUENCE</scope>
    <source>
        <strain evidence="2">TRa018bII</strain>
    </source>
</reference>
<proteinExistence type="predicted"/>
<feature type="compositionally biased region" description="Basic residues" evidence="1">
    <location>
        <begin position="219"/>
        <end position="228"/>
    </location>
</feature>
<sequence length="259" mass="28671">MVEFNLEIFCFVTDKWQSQVPTQKFLATEKAINLPTPQQPETRTLSTMPDLPYHPPGTKPTTPGSSPAAQTHCSINDKKSSSPQWQPLIIHDPDAKASDIADTSPTPWAPTNNKRPFASILVDSDDSDDDLITRSINPRSSDAPPDTPFDPESYNTTLNAHLHTLTIPQLKGLLKDYGVLFAKNHSQETLIYLLTTHMNDPKRSSIPLNDMNDPTGDRRLKRKRKRQKLALGCTTGALDHQHSEADEAEAEAKQSGGRG</sequence>
<organism evidence="2 3">
    <name type="scientific">Amylocarpus encephaloides</name>
    <dbReference type="NCBI Taxonomy" id="45428"/>
    <lineage>
        <taxon>Eukaryota</taxon>
        <taxon>Fungi</taxon>
        <taxon>Dikarya</taxon>
        <taxon>Ascomycota</taxon>
        <taxon>Pezizomycotina</taxon>
        <taxon>Leotiomycetes</taxon>
        <taxon>Helotiales</taxon>
        <taxon>Helotiales incertae sedis</taxon>
        <taxon>Amylocarpus</taxon>
    </lineage>
</organism>